<dbReference type="Gene3D" id="3.50.50.60">
    <property type="entry name" value="FAD/NAD(P)-binding domain"/>
    <property type="match status" value="1"/>
</dbReference>
<dbReference type="Proteomes" id="UP000800096">
    <property type="component" value="Unassembled WGS sequence"/>
</dbReference>
<dbReference type="SUPFAM" id="SSF51905">
    <property type="entry name" value="FAD/NAD(P)-binding domain"/>
    <property type="match status" value="1"/>
</dbReference>
<name>A0A6A5QWQ7_AMPQU</name>
<evidence type="ECO:0000256" key="6">
    <source>
        <dbReference type="ARBA" id="ARBA00022827"/>
    </source>
</evidence>
<dbReference type="UniPathway" id="UPA00251">
    <property type="reaction ID" value="UER00324"/>
</dbReference>
<evidence type="ECO:0000313" key="14">
    <source>
        <dbReference type="Proteomes" id="UP000800096"/>
    </source>
</evidence>
<evidence type="ECO:0000256" key="1">
    <source>
        <dbReference type="ARBA" id="ARBA00002600"/>
    </source>
</evidence>
<evidence type="ECO:0000256" key="10">
    <source>
        <dbReference type="ARBA" id="ARBA00047554"/>
    </source>
</evidence>
<dbReference type="InterPro" id="IPR004572">
    <property type="entry name" value="Protoporphyrinogen_oxidase"/>
</dbReference>
<protein>
    <recommendedName>
        <fullName evidence="4 11">Protoporphyrinogen oxidase</fullName>
        <ecNumber evidence="4 11">1.3.3.4</ecNumber>
    </recommendedName>
</protein>
<dbReference type="InterPro" id="IPR050464">
    <property type="entry name" value="Zeta_carotene_desat/Oxidored"/>
</dbReference>
<dbReference type="EC" id="1.3.3.4" evidence="4 11"/>
<keyword evidence="8 11" id="KW-0350">Heme biosynthesis</keyword>
<evidence type="ECO:0000256" key="4">
    <source>
        <dbReference type="ARBA" id="ARBA00012867"/>
    </source>
</evidence>
<gene>
    <name evidence="13" type="ORF">BDU57DRAFT_440344</name>
</gene>
<evidence type="ECO:0000256" key="7">
    <source>
        <dbReference type="ARBA" id="ARBA00023002"/>
    </source>
</evidence>
<reference evidence="13" key="1">
    <citation type="journal article" date="2020" name="Stud. Mycol.">
        <title>101 Dothideomycetes genomes: a test case for predicting lifestyles and emergence of pathogens.</title>
        <authorList>
            <person name="Haridas S."/>
            <person name="Albert R."/>
            <person name="Binder M."/>
            <person name="Bloem J."/>
            <person name="Labutti K."/>
            <person name="Salamov A."/>
            <person name="Andreopoulos B."/>
            <person name="Baker S."/>
            <person name="Barry K."/>
            <person name="Bills G."/>
            <person name="Bluhm B."/>
            <person name="Cannon C."/>
            <person name="Castanera R."/>
            <person name="Culley D."/>
            <person name="Daum C."/>
            <person name="Ezra D."/>
            <person name="Gonzalez J."/>
            <person name="Henrissat B."/>
            <person name="Kuo A."/>
            <person name="Liang C."/>
            <person name="Lipzen A."/>
            <person name="Lutzoni F."/>
            <person name="Magnuson J."/>
            <person name="Mondo S."/>
            <person name="Nolan M."/>
            <person name="Ohm R."/>
            <person name="Pangilinan J."/>
            <person name="Park H.-J."/>
            <person name="Ramirez L."/>
            <person name="Alfaro M."/>
            <person name="Sun H."/>
            <person name="Tritt A."/>
            <person name="Yoshinaga Y."/>
            <person name="Zwiers L.-H."/>
            <person name="Turgeon B."/>
            <person name="Goodwin S."/>
            <person name="Spatafora J."/>
            <person name="Crous P."/>
            <person name="Grigoriev I."/>
        </authorList>
    </citation>
    <scope>NUCLEOTIDE SEQUENCE</scope>
    <source>
        <strain evidence="13">HMLAC05119</strain>
    </source>
</reference>
<dbReference type="InterPro" id="IPR036188">
    <property type="entry name" value="FAD/NAD-bd_sf"/>
</dbReference>
<evidence type="ECO:0000256" key="9">
    <source>
        <dbReference type="ARBA" id="ARBA00023244"/>
    </source>
</evidence>
<comment type="catalytic activity">
    <reaction evidence="10 11">
        <text>protoporphyrinogen IX + 3 O2 = protoporphyrin IX + 3 H2O2</text>
        <dbReference type="Rhea" id="RHEA:25576"/>
        <dbReference type="ChEBI" id="CHEBI:15379"/>
        <dbReference type="ChEBI" id="CHEBI:16240"/>
        <dbReference type="ChEBI" id="CHEBI:57306"/>
        <dbReference type="ChEBI" id="CHEBI:57307"/>
        <dbReference type="EC" id="1.3.3.4"/>
    </reaction>
</comment>
<dbReference type="PANTHER" id="PTHR42923:SF3">
    <property type="entry name" value="PROTOPORPHYRINOGEN OXIDASE"/>
    <property type="match status" value="1"/>
</dbReference>
<evidence type="ECO:0000259" key="12">
    <source>
        <dbReference type="Pfam" id="PF01593"/>
    </source>
</evidence>
<dbReference type="GO" id="GO:0006782">
    <property type="term" value="P:protoporphyrinogen IX biosynthetic process"/>
    <property type="evidence" value="ECO:0007669"/>
    <property type="project" value="UniProtKB-UniRule"/>
</dbReference>
<comment type="similarity">
    <text evidence="3 11">Belongs to the protoporphyrinogen/coproporphyrinogen oxidase family. Protoporphyrinogen oxidase subfamily.</text>
</comment>
<sequence length="582" mass="64400">MRLTRHVSLRESPLRHYATRPLPPALASRRIRSRYSHSITSSAYPERIAVLGGGVAGLSSAYFVSREFPQSKITVFEAGKDAGGWLKSKKVAVPGGEVLFEQGPRTLRNATVTAHLCQELGIVDDITYTRRDAPAAQNRYIYYPDRLNQLPTKIPSPSEFLALWRSGILRGAIIGIPREPFVRKREDAITDETIGSFLTRRVHRRLADNVVSAVFHGIYAGDIWRLSAKTLLPQAWHLEGRYGSALGGFYTLQKESGRPLEQQLDEKTMSVDQHVLAHPMAIESAQAMNDEFDIEEDFVSKMQNASTFTFKNGLQHLITSLQKAVAKRGNVEIKVNCPVQSHAPVGNNGRGVVVTTGHPDSTTTQTFDLAISTLRNPALTPYVTVQTVNLYYSTPNLHPYQGFGYLIPQSVPFEQNPERALGVIFDSSATSGQDSVDGTKLTVMLGGHWWDGWANYPDEEEALDMAKSVLARHLNISAEPTASHVHLSRDCIPQYTLGYQDRLTSYHEQISQDFKGRLRLVGNQVNGVGVNDVIQGSWNLARDLSDDGWKDGGGTGLERGTDTSPWEMVGITQLEYAKIVGS</sequence>
<dbReference type="InterPro" id="IPR002937">
    <property type="entry name" value="Amino_oxidase"/>
</dbReference>
<evidence type="ECO:0000256" key="2">
    <source>
        <dbReference type="ARBA" id="ARBA00005073"/>
    </source>
</evidence>
<keyword evidence="6 11" id="KW-0274">FAD</keyword>
<dbReference type="GO" id="GO:0004729">
    <property type="term" value="F:oxygen-dependent protoporphyrinogen oxidase activity"/>
    <property type="evidence" value="ECO:0007669"/>
    <property type="project" value="UniProtKB-UniRule"/>
</dbReference>
<dbReference type="PANTHER" id="PTHR42923">
    <property type="entry name" value="PROTOPORPHYRINOGEN OXIDASE"/>
    <property type="match status" value="1"/>
</dbReference>
<dbReference type="SUPFAM" id="SSF54373">
    <property type="entry name" value="FAD-linked reductases, C-terminal domain"/>
    <property type="match status" value="1"/>
</dbReference>
<dbReference type="OrthoDB" id="438553at2759"/>
<evidence type="ECO:0000256" key="8">
    <source>
        <dbReference type="ARBA" id="ARBA00023133"/>
    </source>
</evidence>
<keyword evidence="14" id="KW-1185">Reference proteome</keyword>
<comment type="pathway">
    <text evidence="2 11">Porphyrin-containing compound metabolism; protoporphyrin-IX biosynthesis; protoporphyrin-IX from protoporphyrinogen-IX: step 1/1.</text>
</comment>
<keyword evidence="9 11" id="KW-0627">Porphyrin biosynthesis</keyword>
<evidence type="ECO:0000256" key="3">
    <source>
        <dbReference type="ARBA" id="ARBA00010551"/>
    </source>
</evidence>
<dbReference type="GO" id="GO:0005743">
    <property type="term" value="C:mitochondrial inner membrane"/>
    <property type="evidence" value="ECO:0007669"/>
    <property type="project" value="UniProtKB-SubCell"/>
</dbReference>
<feature type="domain" description="Amine oxidase" evidence="12">
    <location>
        <begin position="56"/>
        <end position="543"/>
    </location>
</feature>
<comment type="subcellular location">
    <subcellularLocation>
        <location evidence="11">Mitochondrion inner membrane</location>
    </subcellularLocation>
</comment>
<evidence type="ECO:0000256" key="11">
    <source>
        <dbReference type="RuleBase" id="RU367069"/>
    </source>
</evidence>
<dbReference type="AlphaFoldDB" id="A0A6A5QWQ7"/>
<comment type="function">
    <text evidence="1 11">Catalyzes the 6-electron oxidation of protoporphyrinogen-IX to form protoporphyrin-IX.</text>
</comment>
<keyword evidence="5 11" id="KW-0285">Flavoprotein</keyword>
<dbReference type="Pfam" id="PF01593">
    <property type="entry name" value="Amino_oxidase"/>
    <property type="match status" value="1"/>
</dbReference>
<organism evidence="13 14">
    <name type="scientific">Ampelomyces quisqualis</name>
    <name type="common">Powdery mildew agent</name>
    <dbReference type="NCBI Taxonomy" id="50730"/>
    <lineage>
        <taxon>Eukaryota</taxon>
        <taxon>Fungi</taxon>
        <taxon>Dikarya</taxon>
        <taxon>Ascomycota</taxon>
        <taxon>Pezizomycotina</taxon>
        <taxon>Dothideomycetes</taxon>
        <taxon>Pleosporomycetidae</taxon>
        <taxon>Pleosporales</taxon>
        <taxon>Pleosporineae</taxon>
        <taxon>Phaeosphaeriaceae</taxon>
        <taxon>Ampelomyces</taxon>
    </lineage>
</organism>
<accession>A0A6A5QWQ7</accession>
<keyword evidence="7 11" id="KW-0560">Oxidoreductase</keyword>
<dbReference type="NCBIfam" id="TIGR00562">
    <property type="entry name" value="proto_IX_ox"/>
    <property type="match status" value="1"/>
</dbReference>
<dbReference type="EMBL" id="ML979133">
    <property type="protein sequence ID" value="KAF1919270.1"/>
    <property type="molecule type" value="Genomic_DNA"/>
</dbReference>
<evidence type="ECO:0000313" key="13">
    <source>
        <dbReference type="EMBL" id="KAF1919270.1"/>
    </source>
</evidence>
<comment type="cofactor">
    <cofactor evidence="11">
        <name>FAD</name>
        <dbReference type="ChEBI" id="CHEBI:57692"/>
    </cofactor>
    <text evidence="11">Binds 1 FAD per subunit.</text>
</comment>
<evidence type="ECO:0000256" key="5">
    <source>
        <dbReference type="ARBA" id="ARBA00022630"/>
    </source>
</evidence>
<proteinExistence type="inferred from homology"/>